<evidence type="ECO:0000313" key="1">
    <source>
        <dbReference type="EMBL" id="MBI1756613.1"/>
    </source>
</evidence>
<organism evidence="1 2">
    <name type="scientific">Fimbriimonas ginsengisoli</name>
    <dbReference type="NCBI Taxonomy" id="1005039"/>
    <lineage>
        <taxon>Bacteria</taxon>
        <taxon>Bacillati</taxon>
        <taxon>Armatimonadota</taxon>
        <taxon>Fimbriimonadia</taxon>
        <taxon>Fimbriimonadales</taxon>
        <taxon>Fimbriimonadaceae</taxon>
        <taxon>Fimbriimonas</taxon>
    </lineage>
</organism>
<accession>A0A931PTN7</accession>
<evidence type="ECO:0000313" key="2">
    <source>
        <dbReference type="Proteomes" id="UP000727962"/>
    </source>
</evidence>
<comment type="caution">
    <text evidence="1">The sequence shown here is derived from an EMBL/GenBank/DDBJ whole genome shotgun (WGS) entry which is preliminary data.</text>
</comment>
<reference evidence="1" key="1">
    <citation type="submission" date="2020-07" db="EMBL/GenBank/DDBJ databases">
        <title>Huge and variable diversity of episymbiotic CPR bacteria and DPANN archaea in groundwater ecosystems.</title>
        <authorList>
            <person name="He C.Y."/>
            <person name="Keren R."/>
            <person name="Whittaker M."/>
            <person name="Farag I.F."/>
            <person name="Doudna J."/>
            <person name="Cate J.H.D."/>
            <person name="Banfield J.F."/>
        </authorList>
    </citation>
    <scope>NUCLEOTIDE SEQUENCE</scope>
    <source>
        <strain evidence="1">NC_groundwater_17_Pr7_B-0.1um_64_12</strain>
    </source>
</reference>
<name>A0A931PTN7_FIMGI</name>
<proteinExistence type="predicted"/>
<dbReference type="SUPFAM" id="SSF141452">
    <property type="entry name" value="Hcp1-like"/>
    <property type="match status" value="1"/>
</dbReference>
<gene>
    <name evidence="1" type="ORF">HYR64_05845</name>
</gene>
<dbReference type="EMBL" id="JACOSL010000037">
    <property type="protein sequence ID" value="MBI1756613.1"/>
    <property type="molecule type" value="Genomic_DNA"/>
</dbReference>
<dbReference type="AlphaFoldDB" id="A0A931PTN7"/>
<dbReference type="Proteomes" id="UP000727962">
    <property type="component" value="Unassembled WGS sequence"/>
</dbReference>
<dbReference type="InterPro" id="IPR036624">
    <property type="entry name" value="Hcp1-lik_sf"/>
</dbReference>
<protein>
    <submittedName>
        <fullName evidence="1">Uncharacterized protein</fullName>
    </submittedName>
</protein>
<dbReference type="Gene3D" id="2.30.110.20">
    <property type="entry name" value="Hcp1-like"/>
    <property type="match status" value="1"/>
</dbReference>
<sequence length="190" mass="21270">MKLLPALLFAATFAGNGWSQGPRFGEPNPYGASFYMTINGNAQRLFHADRLDRDRSSNFIQIENFALETSPIQGNSPFRFGRGMSALPNDRPVVVTKLWGPASDQLLRAFMTAEPLSEVQFGEGRPWEGGPGSPILRLTNAAVRSMRWFVLDGRFVEQVEFAFTTAVFNPPLRSQLQQRPGLLIPPFIRR</sequence>